<feature type="compositionally biased region" description="Basic residues" evidence="1">
    <location>
        <begin position="70"/>
        <end position="81"/>
    </location>
</feature>
<evidence type="ECO:0000256" key="1">
    <source>
        <dbReference type="SAM" id="MobiDB-lite"/>
    </source>
</evidence>
<dbReference type="Proteomes" id="UP001432027">
    <property type="component" value="Unassembled WGS sequence"/>
</dbReference>
<proteinExistence type="predicted"/>
<name>A0AAV5S6I0_9BILA</name>
<feature type="non-terminal residue" evidence="2">
    <location>
        <position position="1"/>
    </location>
</feature>
<feature type="region of interest" description="Disordered" evidence="1">
    <location>
        <begin position="59"/>
        <end position="81"/>
    </location>
</feature>
<evidence type="ECO:0000313" key="2">
    <source>
        <dbReference type="EMBL" id="GMS77885.1"/>
    </source>
</evidence>
<reference evidence="2" key="1">
    <citation type="submission" date="2023-10" db="EMBL/GenBank/DDBJ databases">
        <title>Genome assembly of Pristionchus species.</title>
        <authorList>
            <person name="Yoshida K."/>
            <person name="Sommer R.J."/>
        </authorList>
    </citation>
    <scope>NUCLEOTIDE SEQUENCE</scope>
    <source>
        <strain evidence="2">RS0144</strain>
    </source>
</reference>
<gene>
    <name evidence="2" type="ORF">PENTCL1PPCAC_60</name>
</gene>
<protein>
    <recommendedName>
        <fullName evidence="4">Ribosomal protein</fullName>
    </recommendedName>
</protein>
<evidence type="ECO:0008006" key="4">
    <source>
        <dbReference type="Google" id="ProtNLM"/>
    </source>
</evidence>
<sequence>KRSQDGHCSHTQGMGSIRSPHRYHALGLLQDSGQSLARATTRATGALLHALAEECSARTQGLRSAGRPQQTRRKTRMMIYY</sequence>
<keyword evidence="3" id="KW-1185">Reference proteome</keyword>
<evidence type="ECO:0000313" key="3">
    <source>
        <dbReference type="Proteomes" id="UP001432027"/>
    </source>
</evidence>
<comment type="caution">
    <text evidence="2">The sequence shown here is derived from an EMBL/GenBank/DDBJ whole genome shotgun (WGS) entry which is preliminary data.</text>
</comment>
<organism evidence="2 3">
    <name type="scientific">Pristionchus entomophagus</name>
    <dbReference type="NCBI Taxonomy" id="358040"/>
    <lineage>
        <taxon>Eukaryota</taxon>
        <taxon>Metazoa</taxon>
        <taxon>Ecdysozoa</taxon>
        <taxon>Nematoda</taxon>
        <taxon>Chromadorea</taxon>
        <taxon>Rhabditida</taxon>
        <taxon>Rhabditina</taxon>
        <taxon>Diplogasteromorpha</taxon>
        <taxon>Diplogasteroidea</taxon>
        <taxon>Neodiplogasteridae</taxon>
        <taxon>Pristionchus</taxon>
    </lineage>
</organism>
<dbReference type="AlphaFoldDB" id="A0AAV5S6I0"/>
<accession>A0AAV5S6I0</accession>
<dbReference type="EMBL" id="BTSX01000001">
    <property type="protein sequence ID" value="GMS77885.1"/>
    <property type="molecule type" value="Genomic_DNA"/>
</dbReference>